<dbReference type="Pfam" id="PF01230">
    <property type="entry name" value="HIT"/>
    <property type="match status" value="1"/>
</dbReference>
<dbReference type="InterPro" id="IPR011146">
    <property type="entry name" value="HIT-like"/>
</dbReference>
<evidence type="ECO:0000256" key="3">
    <source>
        <dbReference type="PROSITE-ProRule" id="PRU00464"/>
    </source>
</evidence>
<dbReference type="Proteomes" id="UP000064967">
    <property type="component" value="Chromosome"/>
</dbReference>
<feature type="domain" description="HIT" evidence="4">
    <location>
        <begin position="29"/>
        <end position="136"/>
    </location>
</feature>
<feature type="short sequence motif" description="Histidine triad motif" evidence="2 3">
    <location>
        <begin position="121"/>
        <end position="125"/>
    </location>
</feature>
<dbReference type="AlphaFoldDB" id="A0A0K1Q728"/>
<evidence type="ECO:0000256" key="1">
    <source>
        <dbReference type="PIRSR" id="PIRSR601310-1"/>
    </source>
</evidence>
<organism evidence="5 6">
    <name type="scientific">Labilithrix luteola</name>
    <dbReference type="NCBI Taxonomy" id="1391654"/>
    <lineage>
        <taxon>Bacteria</taxon>
        <taxon>Pseudomonadati</taxon>
        <taxon>Myxococcota</taxon>
        <taxon>Polyangia</taxon>
        <taxon>Polyangiales</taxon>
        <taxon>Labilitrichaceae</taxon>
        <taxon>Labilithrix</taxon>
    </lineage>
</organism>
<evidence type="ECO:0000313" key="6">
    <source>
        <dbReference type="Proteomes" id="UP000064967"/>
    </source>
</evidence>
<evidence type="ECO:0000256" key="2">
    <source>
        <dbReference type="PIRSR" id="PIRSR601310-3"/>
    </source>
</evidence>
<dbReference type="PANTHER" id="PTHR46648:SF1">
    <property type="entry name" value="ADENOSINE 5'-MONOPHOSPHORAMIDASE HNT1"/>
    <property type="match status" value="1"/>
</dbReference>
<accession>A0A0K1Q728</accession>
<dbReference type="STRING" id="1391654.AKJ09_08201"/>
<name>A0A0K1Q728_9BACT</name>
<dbReference type="InterPro" id="IPR001310">
    <property type="entry name" value="Histidine_triad_HIT"/>
</dbReference>
<feature type="active site" description="Tele-AMP-histidine intermediate" evidence="1">
    <location>
        <position position="123"/>
    </location>
</feature>
<dbReference type="PROSITE" id="PS51084">
    <property type="entry name" value="HIT_2"/>
    <property type="match status" value="1"/>
</dbReference>
<dbReference type="Gene3D" id="3.30.428.10">
    <property type="entry name" value="HIT-like"/>
    <property type="match status" value="1"/>
</dbReference>
<dbReference type="GO" id="GO:0003824">
    <property type="term" value="F:catalytic activity"/>
    <property type="evidence" value="ECO:0007669"/>
    <property type="project" value="InterPro"/>
</dbReference>
<protein>
    <recommendedName>
        <fullName evidence="4">HIT domain-containing protein</fullName>
    </recommendedName>
</protein>
<evidence type="ECO:0000313" key="5">
    <source>
        <dbReference type="EMBL" id="AKV01538.1"/>
    </source>
</evidence>
<dbReference type="EMBL" id="CP012333">
    <property type="protein sequence ID" value="AKV01538.1"/>
    <property type="molecule type" value="Genomic_DNA"/>
</dbReference>
<dbReference type="InterPro" id="IPR036265">
    <property type="entry name" value="HIT-like_sf"/>
</dbReference>
<evidence type="ECO:0000259" key="4">
    <source>
        <dbReference type="PROSITE" id="PS51084"/>
    </source>
</evidence>
<gene>
    <name evidence="5" type="ORF">AKJ09_08201</name>
</gene>
<dbReference type="OrthoDB" id="5516546at2"/>
<dbReference type="PANTHER" id="PTHR46648">
    <property type="entry name" value="HIT FAMILY PROTEIN 1"/>
    <property type="match status" value="1"/>
</dbReference>
<sequence>MRRLDKPQALAALAEARASIPPQFRQCVMCALAASAMKPNLFIRETEHAVCVLNAFGSMPSDMLVVAKRHLPTLAEVPWEVHEDMSRLAWEAGRVLERRGAKRVYLAQLGSPADIPTSYAHAHVHVIPVTTTDESARPAVVLSWSSGVIAYDPGEGEALAASLAASFQESPSTVTGTFRRSKFRD</sequence>
<keyword evidence="6" id="KW-1185">Reference proteome</keyword>
<dbReference type="GO" id="GO:0009117">
    <property type="term" value="P:nucleotide metabolic process"/>
    <property type="evidence" value="ECO:0007669"/>
    <property type="project" value="TreeGrafter"/>
</dbReference>
<proteinExistence type="predicted"/>
<dbReference type="SUPFAM" id="SSF54197">
    <property type="entry name" value="HIT-like"/>
    <property type="match status" value="1"/>
</dbReference>
<reference evidence="5 6" key="1">
    <citation type="submission" date="2015-08" db="EMBL/GenBank/DDBJ databases">
        <authorList>
            <person name="Babu N.S."/>
            <person name="Beckwith C.J."/>
            <person name="Beseler K.G."/>
            <person name="Brison A."/>
            <person name="Carone J.V."/>
            <person name="Caskin T.P."/>
            <person name="Diamond M."/>
            <person name="Durham M.E."/>
            <person name="Foxe J.M."/>
            <person name="Go M."/>
            <person name="Henderson B.A."/>
            <person name="Jones I.B."/>
            <person name="McGettigan J.A."/>
            <person name="Micheletti S.J."/>
            <person name="Nasrallah M.E."/>
            <person name="Ortiz D."/>
            <person name="Piller C.R."/>
            <person name="Privatt S.R."/>
            <person name="Schneider S.L."/>
            <person name="Sharp S."/>
            <person name="Smith T.C."/>
            <person name="Stanton J.D."/>
            <person name="Ullery H.E."/>
            <person name="Wilson R.J."/>
            <person name="Serrano M.G."/>
            <person name="Buck G."/>
            <person name="Lee V."/>
            <person name="Wang Y."/>
            <person name="Carvalho R."/>
            <person name="Voegtly L."/>
            <person name="Shi R."/>
            <person name="Duckworth R."/>
            <person name="Johnson A."/>
            <person name="Loviza R."/>
            <person name="Walstead R."/>
            <person name="Shah Z."/>
            <person name="Kiflezghi M."/>
            <person name="Wade K."/>
            <person name="Ball S.L."/>
            <person name="Bradley K.W."/>
            <person name="Asai D.J."/>
            <person name="Bowman C.A."/>
            <person name="Russell D.A."/>
            <person name="Pope W.H."/>
            <person name="Jacobs-Sera D."/>
            <person name="Hendrix R.W."/>
            <person name="Hatfull G.F."/>
        </authorList>
    </citation>
    <scope>NUCLEOTIDE SEQUENCE [LARGE SCALE GENOMIC DNA]</scope>
    <source>
        <strain evidence="5 6">DSM 27648</strain>
    </source>
</reference>
<dbReference type="KEGG" id="llu:AKJ09_08201"/>